<gene>
    <name evidence="1" type="ORF">OJ962_05025</name>
</gene>
<dbReference type="RefSeq" id="WP_202953718.1">
    <property type="nucleotide sequence ID" value="NZ_JAPCID010000006.1"/>
</dbReference>
<reference evidence="1" key="1">
    <citation type="submission" date="2022-10" db="EMBL/GenBank/DDBJ databases">
        <title>The WGS of Solirubrobacter sp. CPCC 204708.</title>
        <authorList>
            <person name="Jiang Z."/>
        </authorList>
    </citation>
    <scope>NUCLEOTIDE SEQUENCE</scope>
    <source>
        <strain evidence="1">CPCC 204708</strain>
    </source>
</reference>
<proteinExistence type="predicted"/>
<comment type="caution">
    <text evidence="1">The sequence shown here is derived from an EMBL/GenBank/DDBJ whole genome shotgun (WGS) entry which is preliminary data.</text>
</comment>
<protein>
    <submittedName>
        <fullName evidence="1">Uncharacterized protein</fullName>
    </submittedName>
</protein>
<name>A0ABT4REA4_9ACTN</name>
<dbReference type="Proteomes" id="UP001147700">
    <property type="component" value="Unassembled WGS sequence"/>
</dbReference>
<dbReference type="EMBL" id="JAPCID010000006">
    <property type="protein sequence ID" value="MDA0136852.1"/>
    <property type="molecule type" value="Genomic_DNA"/>
</dbReference>
<organism evidence="1 2">
    <name type="scientific">Solirubrobacter deserti</name>
    <dbReference type="NCBI Taxonomy" id="2282478"/>
    <lineage>
        <taxon>Bacteria</taxon>
        <taxon>Bacillati</taxon>
        <taxon>Actinomycetota</taxon>
        <taxon>Thermoleophilia</taxon>
        <taxon>Solirubrobacterales</taxon>
        <taxon>Solirubrobacteraceae</taxon>
        <taxon>Solirubrobacter</taxon>
    </lineage>
</organism>
<dbReference type="SUPFAM" id="SSF75011">
    <property type="entry name" value="3-carboxy-cis,cis-mucoante lactonizing enzyme"/>
    <property type="match status" value="1"/>
</dbReference>
<accession>A0ABT4REA4</accession>
<evidence type="ECO:0000313" key="2">
    <source>
        <dbReference type="Proteomes" id="UP001147700"/>
    </source>
</evidence>
<evidence type="ECO:0000313" key="1">
    <source>
        <dbReference type="EMBL" id="MDA0136852.1"/>
    </source>
</evidence>
<keyword evidence="2" id="KW-1185">Reference proteome</keyword>
<sequence length="628" mass="65913">MAFVAPVSASAAEVPPLTVTGVRPGCEAPTGFPGEIVVTTGSANREAVQLVSATQTRLQRGHTIQFDHPVAGCAVAASQPNGAAVLAVPGDSGTLAYLRAPGGTWGEPTRFPGGGYLQSGRAAVAVSEAGDALVVWEQGGEGRRDVLYAARRLAGGAFGTPVRLADRPDEPARASGETGWFAAGIANGGEAVVAWSGLPPERPPHRTDVKVAIAPATGAFGTPVTVGEQTGYSTGALAMTPDGRALLALADPRRVRVLERTAGTPFGVPATVANVNDPLGTRAATALGPDGQAMIAWSGTGLGGVSAAIRRGGGAFSSELPAASADRRLEYDVWTAVVGATQPLPADTWGFGGARVNASIAHGIALLGWSGPRGHTRAANLLTFPLGPGTGVRQTVGGELSDAWDAFPVPLADGKVALAWIDAPDMRNAHRLRLLTDAPADTTPIPDVRVTPPPSRVTGDLVLPFRCSGPCEIRAQVINRHAYEDSARLTSARSGRLRLRDFVAPRRVGPVRVRFTVGALDGRRSRTWTTTYRLHGRRQYRLLRVDAVRAERRGSRIRVTVRSEFKLPDGAFFAVGGFDRRGNVEPLTMTSSLIGSSGRRQFTVSLPAQGVRWVATLLGEERRFVRVR</sequence>